<protein>
    <submittedName>
        <fullName evidence="2">Uncharacterized protein</fullName>
    </submittedName>
</protein>
<keyword evidence="1" id="KW-0472">Membrane</keyword>
<feature type="transmembrane region" description="Helical" evidence="1">
    <location>
        <begin position="13"/>
        <end position="31"/>
    </location>
</feature>
<proteinExistence type="predicted"/>
<accession>A0A081C5U7</accession>
<organism evidence="2">
    <name type="scientific">Vecturithrix granuli</name>
    <dbReference type="NCBI Taxonomy" id="1499967"/>
    <lineage>
        <taxon>Bacteria</taxon>
        <taxon>Candidatus Moduliflexota</taxon>
        <taxon>Candidatus Vecturitrichia</taxon>
        <taxon>Candidatus Vecturitrichales</taxon>
        <taxon>Candidatus Vecturitrichaceae</taxon>
        <taxon>Candidatus Vecturithrix</taxon>
    </lineage>
</organism>
<dbReference type="STRING" id="1499967.U27_06938"/>
<evidence type="ECO:0000313" key="3">
    <source>
        <dbReference type="Proteomes" id="UP000030661"/>
    </source>
</evidence>
<dbReference type="AlphaFoldDB" id="A0A081C5U7"/>
<keyword evidence="3" id="KW-1185">Reference proteome</keyword>
<name>A0A081C5U7_VECG1</name>
<sequence length="65" mass="7871">MWFIKLVTFLEDHLYAVVTGILLLIALLRFFRKESQRPSYRQQQELERFLQGFRKDTPGRQEKKG</sequence>
<keyword evidence="1" id="KW-0812">Transmembrane</keyword>
<reference evidence="2" key="1">
    <citation type="journal article" date="2015" name="PeerJ">
        <title>First genomic representation of candidate bacterial phylum KSB3 points to enhanced environmental sensing as a trigger of wastewater bulking.</title>
        <authorList>
            <person name="Sekiguchi Y."/>
            <person name="Ohashi A."/>
            <person name="Parks D.H."/>
            <person name="Yamauchi T."/>
            <person name="Tyson G.W."/>
            <person name="Hugenholtz P."/>
        </authorList>
    </citation>
    <scope>NUCLEOTIDE SEQUENCE [LARGE SCALE GENOMIC DNA]</scope>
</reference>
<dbReference type="EMBL" id="DF820471">
    <property type="protein sequence ID" value="GAK59952.1"/>
    <property type="molecule type" value="Genomic_DNA"/>
</dbReference>
<evidence type="ECO:0000313" key="2">
    <source>
        <dbReference type="EMBL" id="GAK59952.1"/>
    </source>
</evidence>
<dbReference type="Proteomes" id="UP000030661">
    <property type="component" value="Unassembled WGS sequence"/>
</dbReference>
<gene>
    <name evidence="2" type="ORF">U27_06938</name>
</gene>
<dbReference type="HOGENOM" id="CLU_2840901_0_0_0"/>
<evidence type="ECO:0000256" key="1">
    <source>
        <dbReference type="SAM" id="Phobius"/>
    </source>
</evidence>
<keyword evidence="1" id="KW-1133">Transmembrane helix</keyword>